<dbReference type="AlphaFoldDB" id="T0RJV3"/>
<dbReference type="GO" id="GO:0035091">
    <property type="term" value="F:phosphatidylinositol binding"/>
    <property type="evidence" value="ECO:0007669"/>
    <property type="project" value="InterPro"/>
</dbReference>
<evidence type="ECO:0000313" key="6">
    <source>
        <dbReference type="EMBL" id="EQC30192.1"/>
    </source>
</evidence>
<evidence type="ECO:0000256" key="3">
    <source>
        <dbReference type="ARBA" id="ARBA00022833"/>
    </source>
</evidence>
<organism evidence="6 7">
    <name type="scientific">Saprolegnia diclina (strain VS20)</name>
    <dbReference type="NCBI Taxonomy" id="1156394"/>
    <lineage>
        <taxon>Eukaryota</taxon>
        <taxon>Sar</taxon>
        <taxon>Stramenopiles</taxon>
        <taxon>Oomycota</taxon>
        <taxon>Saprolegniomycetes</taxon>
        <taxon>Saprolegniales</taxon>
        <taxon>Saprolegniaceae</taxon>
        <taxon>Saprolegnia</taxon>
    </lineage>
</organism>
<evidence type="ECO:0000313" key="7">
    <source>
        <dbReference type="Proteomes" id="UP000030762"/>
    </source>
</evidence>
<gene>
    <name evidence="6" type="ORF">SDRG_12044</name>
</gene>
<dbReference type="PANTHER" id="PTHR45969:SF69">
    <property type="entry name" value="FINGER DOMAIN PROTEIN, PUTATIVE (AFU_ORTHOLOGUE AFUA_3G12190)-RELATED"/>
    <property type="match status" value="1"/>
</dbReference>
<dbReference type="GeneID" id="19952771"/>
<dbReference type="InterPro" id="IPR036871">
    <property type="entry name" value="PX_dom_sf"/>
</dbReference>
<dbReference type="Gene3D" id="3.30.40.10">
    <property type="entry name" value="Zinc/RING finger domain, C3HC4 (zinc finger)"/>
    <property type="match status" value="1"/>
</dbReference>
<dbReference type="InterPro" id="IPR001841">
    <property type="entry name" value="Znf_RING"/>
</dbReference>
<keyword evidence="2 4" id="KW-0863">Zinc-finger</keyword>
<keyword evidence="7" id="KW-1185">Reference proteome</keyword>
<sequence length="261" mass="29140">MALRSSLSKVDVRALSPMASFDEDHQAPFSPKMEDDVVVSTTTSATEAGYLAKHTAYNVRLRCPVTKRDWTLSTRYSAVLAFRTSLASLFAAYNQTHPKLKDRLARELLLQLAWLLDTPFPPKRLDSEASWVVAERTKAFRVFFCRLVDSKIHLIDLAHDASNLPALWVQLVNVVQSFMAAPAMLTVSYEKVPAIVRCPDHVDCSICLAPFSEADLSVPGVVVKTRCSHVFHQGCLAKWMQSQPSCPICRDHVDAMVGLYM</sequence>
<evidence type="ECO:0000256" key="1">
    <source>
        <dbReference type="ARBA" id="ARBA00022723"/>
    </source>
</evidence>
<name>T0RJV3_SAPDV</name>
<dbReference type="GO" id="GO:0061630">
    <property type="term" value="F:ubiquitin protein ligase activity"/>
    <property type="evidence" value="ECO:0007669"/>
    <property type="project" value="TreeGrafter"/>
</dbReference>
<dbReference type="OrthoDB" id="9984778at2759"/>
<feature type="domain" description="RING-type" evidence="5">
    <location>
        <begin position="204"/>
        <end position="250"/>
    </location>
</feature>
<dbReference type="Gene3D" id="3.30.1520.10">
    <property type="entry name" value="Phox-like domain"/>
    <property type="match status" value="1"/>
</dbReference>
<dbReference type="STRING" id="1156394.T0RJV3"/>
<dbReference type="InParanoid" id="T0RJV3"/>
<dbReference type="PANTHER" id="PTHR45969">
    <property type="entry name" value="RING ZINC FINGER PROTEIN-RELATED"/>
    <property type="match status" value="1"/>
</dbReference>
<keyword evidence="3" id="KW-0862">Zinc</keyword>
<dbReference type="EMBL" id="JH767177">
    <property type="protein sequence ID" value="EQC30192.1"/>
    <property type="molecule type" value="Genomic_DNA"/>
</dbReference>
<keyword evidence="1" id="KW-0479">Metal-binding</keyword>
<accession>T0RJV3</accession>
<evidence type="ECO:0000259" key="5">
    <source>
        <dbReference type="PROSITE" id="PS50089"/>
    </source>
</evidence>
<protein>
    <recommendedName>
        <fullName evidence="5">RING-type domain-containing protein</fullName>
    </recommendedName>
</protein>
<dbReference type="SUPFAM" id="SSF64268">
    <property type="entry name" value="PX domain"/>
    <property type="match status" value="1"/>
</dbReference>
<dbReference type="Pfam" id="PF13639">
    <property type="entry name" value="zf-RING_2"/>
    <property type="match status" value="1"/>
</dbReference>
<evidence type="ECO:0000256" key="2">
    <source>
        <dbReference type="ARBA" id="ARBA00022771"/>
    </source>
</evidence>
<dbReference type="SMART" id="SM00184">
    <property type="entry name" value="RING"/>
    <property type="match status" value="1"/>
</dbReference>
<dbReference type="CDD" id="cd16448">
    <property type="entry name" value="RING-H2"/>
    <property type="match status" value="1"/>
</dbReference>
<dbReference type="InterPro" id="IPR013083">
    <property type="entry name" value="Znf_RING/FYVE/PHD"/>
</dbReference>
<dbReference type="VEuPathDB" id="FungiDB:SDRG_12044"/>
<dbReference type="eggNOG" id="KOG0800">
    <property type="taxonomic scope" value="Eukaryota"/>
</dbReference>
<proteinExistence type="predicted"/>
<dbReference type="GO" id="GO:0016567">
    <property type="term" value="P:protein ubiquitination"/>
    <property type="evidence" value="ECO:0007669"/>
    <property type="project" value="TreeGrafter"/>
</dbReference>
<dbReference type="SMART" id="SM01197">
    <property type="entry name" value="FANCL_C"/>
    <property type="match status" value="1"/>
</dbReference>
<dbReference type="RefSeq" id="XP_008616324.1">
    <property type="nucleotide sequence ID" value="XM_008618102.1"/>
</dbReference>
<evidence type="ECO:0000256" key="4">
    <source>
        <dbReference type="PROSITE-ProRule" id="PRU00175"/>
    </source>
</evidence>
<dbReference type="SUPFAM" id="SSF57850">
    <property type="entry name" value="RING/U-box"/>
    <property type="match status" value="1"/>
</dbReference>
<dbReference type="Proteomes" id="UP000030762">
    <property type="component" value="Unassembled WGS sequence"/>
</dbReference>
<dbReference type="PROSITE" id="PS50089">
    <property type="entry name" value="ZF_RING_2"/>
    <property type="match status" value="1"/>
</dbReference>
<reference evidence="6 7" key="1">
    <citation type="submission" date="2012-04" db="EMBL/GenBank/DDBJ databases">
        <title>The Genome Sequence of Saprolegnia declina VS20.</title>
        <authorList>
            <consortium name="The Broad Institute Genome Sequencing Platform"/>
            <person name="Russ C."/>
            <person name="Nusbaum C."/>
            <person name="Tyler B."/>
            <person name="van West P."/>
            <person name="Dieguez-Uribeondo J."/>
            <person name="de Bruijn I."/>
            <person name="Tripathy S."/>
            <person name="Jiang R."/>
            <person name="Young S.K."/>
            <person name="Zeng Q."/>
            <person name="Gargeya S."/>
            <person name="Fitzgerald M."/>
            <person name="Haas B."/>
            <person name="Abouelleil A."/>
            <person name="Alvarado L."/>
            <person name="Arachchi H.M."/>
            <person name="Berlin A."/>
            <person name="Chapman S.B."/>
            <person name="Goldberg J."/>
            <person name="Griggs A."/>
            <person name="Gujja S."/>
            <person name="Hansen M."/>
            <person name="Howarth C."/>
            <person name="Imamovic A."/>
            <person name="Larimer J."/>
            <person name="McCowen C."/>
            <person name="Montmayeur A."/>
            <person name="Murphy C."/>
            <person name="Neiman D."/>
            <person name="Pearson M."/>
            <person name="Priest M."/>
            <person name="Roberts A."/>
            <person name="Saif S."/>
            <person name="Shea T."/>
            <person name="Sisk P."/>
            <person name="Sykes S."/>
            <person name="Wortman J."/>
            <person name="Nusbaum C."/>
            <person name="Birren B."/>
        </authorList>
    </citation>
    <scope>NUCLEOTIDE SEQUENCE [LARGE SCALE GENOMIC DNA]</scope>
    <source>
        <strain evidence="6 7">VS20</strain>
    </source>
</reference>
<dbReference type="GO" id="GO:0008270">
    <property type="term" value="F:zinc ion binding"/>
    <property type="evidence" value="ECO:0007669"/>
    <property type="project" value="UniProtKB-KW"/>
</dbReference>
<dbReference type="OMA" id="GCLAKWM"/>